<feature type="compositionally biased region" description="Low complexity" evidence="1">
    <location>
        <begin position="158"/>
        <end position="171"/>
    </location>
</feature>
<dbReference type="InterPro" id="IPR050149">
    <property type="entry name" value="Collagen_superfamily"/>
</dbReference>
<keyword evidence="2" id="KW-0176">Collagen</keyword>
<sequence>MPIYTDRIVTSNTQPTQSTTTGALVVAGGAAIDGSLIARRIYTIDGVYWFNNSAAFVGRTINNNVQIGATGPHGPQGATGYAGDVGLPGATGESGRQGSTGPIGPVGATGVQGATGLTGATGPTRTGALGPRGATGLPGFASKQGATGTGGPQGEMGATGPTGETGPLGPTGDPGGATGATGDTGFWTYSELTKKHTNIGGEYVFTYDTTFTNYYINGLSGDLTPKFMSLPPLDSALGTGFGQSIVFVLTVQQNSSPHTITPNIKIGTTSHQVRWLNSTVPVGDANRLDVFTFCCLQLGGAPNPEIWVVTGQCATYGIEV</sequence>
<proteinExistence type="predicted"/>
<dbReference type="InterPro" id="IPR008160">
    <property type="entry name" value="Collagen"/>
</dbReference>
<dbReference type="PANTHER" id="PTHR24023:SF1095">
    <property type="entry name" value="EGF-LIKE DOMAIN-CONTAINING PROTEIN"/>
    <property type="match status" value="1"/>
</dbReference>
<dbReference type="GO" id="GO:0005615">
    <property type="term" value="C:extracellular space"/>
    <property type="evidence" value="ECO:0007669"/>
    <property type="project" value="TreeGrafter"/>
</dbReference>
<dbReference type="GO" id="GO:0031012">
    <property type="term" value="C:extracellular matrix"/>
    <property type="evidence" value="ECO:0007669"/>
    <property type="project" value="TreeGrafter"/>
</dbReference>
<accession>A0A6J5T1T6</accession>
<name>A0A6J5T1T6_9CAUD</name>
<dbReference type="PANTHER" id="PTHR24023">
    <property type="entry name" value="COLLAGEN ALPHA"/>
    <property type="match status" value="1"/>
</dbReference>
<feature type="compositionally biased region" description="Low complexity" evidence="1">
    <location>
        <begin position="105"/>
        <end position="132"/>
    </location>
</feature>
<reference evidence="2" key="1">
    <citation type="submission" date="2020-05" db="EMBL/GenBank/DDBJ databases">
        <authorList>
            <person name="Chiriac C."/>
            <person name="Salcher M."/>
            <person name="Ghai R."/>
            <person name="Kavagutti S V."/>
        </authorList>
    </citation>
    <scope>NUCLEOTIDE SEQUENCE</scope>
</reference>
<protein>
    <submittedName>
        <fullName evidence="2">Collagen triple helix repeat</fullName>
    </submittedName>
</protein>
<organism evidence="2">
    <name type="scientific">uncultured Caudovirales phage</name>
    <dbReference type="NCBI Taxonomy" id="2100421"/>
    <lineage>
        <taxon>Viruses</taxon>
        <taxon>Duplodnaviria</taxon>
        <taxon>Heunggongvirae</taxon>
        <taxon>Uroviricota</taxon>
        <taxon>Caudoviricetes</taxon>
        <taxon>Peduoviridae</taxon>
        <taxon>Maltschvirus</taxon>
        <taxon>Maltschvirus maltsch</taxon>
    </lineage>
</organism>
<dbReference type="GO" id="GO:0030198">
    <property type="term" value="P:extracellular matrix organization"/>
    <property type="evidence" value="ECO:0007669"/>
    <property type="project" value="TreeGrafter"/>
</dbReference>
<dbReference type="GO" id="GO:0030020">
    <property type="term" value="F:extracellular matrix structural constituent conferring tensile strength"/>
    <property type="evidence" value="ECO:0007669"/>
    <property type="project" value="TreeGrafter"/>
</dbReference>
<gene>
    <name evidence="2" type="ORF">UFOVP1636_85</name>
</gene>
<feature type="region of interest" description="Disordered" evidence="1">
    <location>
        <begin position="75"/>
        <end position="182"/>
    </location>
</feature>
<dbReference type="EMBL" id="LR797503">
    <property type="protein sequence ID" value="CAB4220951.1"/>
    <property type="molecule type" value="Genomic_DNA"/>
</dbReference>
<evidence type="ECO:0000313" key="2">
    <source>
        <dbReference type="EMBL" id="CAB4220951.1"/>
    </source>
</evidence>
<dbReference type="Pfam" id="PF01391">
    <property type="entry name" value="Collagen"/>
    <property type="match status" value="1"/>
</dbReference>
<evidence type="ECO:0000256" key="1">
    <source>
        <dbReference type="SAM" id="MobiDB-lite"/>
    </source>
</evidence>